<keyword evidence="1" id="KW-0812">Transmembrane</keyword>
<keyword evidence="3" id="KW-1185">Reference proteome</keyword>
<dbReference type="Proteomes" id="UP000509750">
    <property type="component" value="Chromosome"/>
</dbReference>
<organism evidence="2 3">
    <name type="scientific">Halorarum halophilum</name>
    <dbReference type="NCBI Taxonomy" id="2743090"/>
    <lineage>
        <taxon>Archaea</taxon>
        <taxon>Methanobacteriati</taxon>
        <taxon>Methanobacteriota</taxon>
        <taxon>Stenosarchaea group</taxon>
        <taxon>Halobacteria</taxon>
        <taxon>Halobacteriales</taxon>
        <taxon>Haloferacaceae</taxon>
        <taxon>Halorarum</taxon>
    </lineage>
</organism>
<proteinExistence type="predicted"/>
<accession>A0A7D5GXZ5</accession>
<gene>
    <name evidence="2" type="ORF">HUG10_11450</name>
</gene>
<dbReference type="KEGG" id="halg:HUG10_11450"/>
<dbReference type="GeneID" id="56029457"/>
<feature type="transmembrane region" description="Helical" evidence="1">
    <location>
        <begin position="20"/>
        <end position="41"/>
    </location>
</feature>
<dbReference type="OrthoDB" id="330759at2157"/>
<keyword evidence="1" id="KW-1133">Transmembrane helix</keyword>
<evidence type="ECO:0000313" key="3">
    <source>
        <dbReference type="Proteomes" id="UP000509750"/>
    </source>
</evidence>
<feature type="transmembrane region" description="Helical" evidence="1">
    <location>
        <begin position="71"/>
        <end position="90"/>
    </location>
</feature>
<keyword evidence="1" id="KW-0472">Membrane</keyword>
<sequence>MSATRGNGFLELDTVGSLHWAGIVLAAITGVLHLFLGFSFVTEPMGWSFIAAGVGFLAGCLGVLANYRRRLLYFLGIPFTAGQIVVWYVVNAPDLSALGIVDKVVQVALIVVLVVLYLRES</sequence>
<name>A0A7D5GXZ5_9EURY</name>
<feature type="transmembrane region" description="Helical" evidence="1">
    <location>
        <begin position="96"/>
        <end position="118"/>
    </location>
</feature>
<dbReference type="RefSeq" id="WP_179169704.1">
    <property type="nucleotide sequence ID" value="NZ_CP058529.1"/>
</dbReference>
<evidence type="ECO:0000313" key="2">
    <source>
        <dbReference type="EMBL" id="QLG28129.1"/>
    </source>
</evidence>
<protein>
    <submittedName>
        <fullName evidence="2">Uncharacterized protein</fullName>
    </submittedName>
</protein>
<dbReference type="InterPro" id="IPR055898">
    <property type="entry name" value="DUF7475"/>
</dbReference>
<evidence type="ECO:0000256" key="1">
    <source>
        <dbReference type="SAM" id="Phobius"/>
    </source>
</evidence>
<dbReference type="EMBL" id="CP058529">
    <property type="protein sequence ID" value="QLG28129.1"/>
    <property type="molecule type" value="Genomic_DNA"/>
</dbReference>
<dbReference type="AlphaFoldDB" id="A0A7D5GXZ5"/>
<feature type="transmembrane region" description="Helical" evidence="1">
    <location>
        <begin position="47"/>
        <end position="64"/>
    </location>
</feature>
<dbReference type="Pfam" id="PF24287">
    <property type="entry name" value="DUF7475"/>
    <property type="match status" value="1"/>
</dbReference>
<reference evidence="2 3" key="1">
    <citation type="submission" date="2020-07" db="EMBL/GenBank/DDBJ databases">
        <title>Gai3-2, isolated from salt lake.</title>
        <authorList>
            <person name="Cui H."/>
            <person name="Shi X."/>
        </authorList>
    </citation>
    <scope>NUCLEOTIDE SEQUENCE [LARGE SCALE GENOMIC DNA]</scope>
    <source>
        <strain evidence="2 3">Gai3-2</strain>
    </source>
</reference>